<dbReference type="InterPro" id="IPR008979">
    <property type="entry name" value="Galactose-bd-like_sf"/>
</dbReference>
<dbReference type="InterPro" id="IPR013784">
    <property type="entry name" value="Carb-bd-like_fold"/>
</dbReference>
<evidence type="ECO:0000259" key="2">
    <source>
        <dbReference type="Pfam" id="PF14683"/>
    </source>
</evidence>
<dbReference type="CDD" id="cd10316">
    <property type="entry name" value="RGL4_M"/>
    <property type="match status" value="1"/>
</dbReference>
<reference evidence="4 5" key="1">
    <citation type="journal article" date="2014" name="PLoS ONE">
        <title>Global Analysis of Gene Expression Profiles in Physic Nut (Jatropha curcas L.) Seedlings Exposed to Salt Stress.</title>
        <authorList>
            <person name="Zhang L."/>
            <person name="Zhang C."/>
            <person name="Wu P."/>
            <person name="Chen Y."/>
            <person name="Li M."/>
            <person name="Jiang H."/>
            <person name="Wu G."/>
        </authorList>
    </citation>
    <scope>NUCLEOTIDE SEQUENCE [LARGE SCALE GENOMIC DNA]</scope>
    <source>
        <strain evidence="5">cv. GZQX0401</strain>
        <tissue evidence="4">Young leaves</tissue>
    </source>
</reference>
<dbReference type="SUPFAM" id="SSF49452">
    <property type="entry name" value="Starch-binding domain-like"/>
    <property type="match status" value="1"/>
</dbReference>
<dbReference type="Gene3D" id="2.60.40.1120">
    <property type="entry name" value="Carboxypeptidase-like, regulatory domain"/>
    <property type="match status" value="1"/>
</dbReference>
<dbReference type="OrthoDB" id="983929at2759"/>
<dbReference type="STRING" id="180498.A0A067KNW5"/>
<dbReference type="InterPro" id="IPR029413">
    <property type="entry name" value="RG-lyase_II"/>
</dbReference>
<evidence type="ECO:0000313" key="4">
    <source>
        <dbReference type="EMBL" id="KDP37921.1"/>
    </source>
</evidence>
<keyword evidence="1" id="KW-0732">Signal</keyword>
<keyword evidence="5" id="KW-1185">Reference proteome</keyword>
<evidence type="ECO:0008006" key="6">
    <source>
        <dbReference type="Google" id="ProtNLM"/>
    </source>
</evidence>
<evidence type="ECO:0000259" key="3">
    <source>
        <dbReference type="Pfam" id="PF14686"/>
    </source>
</evidence>
<sequence length="352" mass="40015">MVFGPVFIYLNSNSTADDQALWNDAKRQMSVEGESWPYNFTQSEDFPYSDKRGTVSGQITMQNEGDSKLASFAYVGLAAPGDVDSWQFETKGYQFWTQANNEGSFTIENIRVGTYNLYAWVPGFVGNYKYGENITITPGSNIKLGVLNYESPRNGPTIWEIGYPDRSAAEFFVPDPEPTLTNKLFINQPNEKFRQYGLWDRYTDLYPTEDLIYNVGTSNCSRDWFFIHVPRNTGKSAYEPTTWQITFELKTVIRTGNYTLQLALASATEAEIQVRFNDPSAKRPHFTTGRIGKDNAIARHGIHGIYRFYTVDVPNDVLVDGKNTIYLTQTRITAIFQGVMYDYIRLEGPTSS</sequence>
<dbReference type="InterPro" id="IPR029411">
    <property type="entry name" value="RG-lyase_III"/>
</dbReference>
<dbReference type="InterPro" id="IPR051850">
    <property type="entry name" value="Polysacch_Lyase_4"/>
</dbReference>
<dbReference type="PANTHER" id="PTHR32018:SF6">
    <property type="entry name" value="RHAMNOGALACTURONAN ENDOLYASE"/>
    <property type="match status" value="1"/>
</dbReference>
<dbReference type="Pfam" id="PF14686">
    <property type="entry name" value="fn3_3"/>
    <property type="match status" value="1"/>
</dbReference>
<protein>
    <recommendedName>
        <fullName evidence="6">Rhamnogalacturonan endolyase</fullName>
    </recommendedName>
</protein>
<evidence type="ECO:0000313" key="5">
    <source>
        <dbReference type="Proteomes" id="UP000027138"/>
    </source>
</evidence>
<accession>A0A067KNW5</accession>
<dbReference type="Pfam" id="PF14683">
    <property type="entry name" value="CBM-like"/>
    <property type="match status" value="1"/>
</dbReference>
<feature type="domain" description="Rhamnogalacturonan lyase" evidence="3">
    <location>
        <begin position="72"/>
        <end position="144"/>
    </location>
</feature>
<dbReference type="PANTHER" id="PTHR32018">
    <property type="entry name" value="RHAMNOGALACTURONATE LYASE FAMILY PROTEIN"/>
    <property type="match status" value="1"/>
</dbReference>
<dbReference type="Gene3D" id="2.60.120.260">
    <property type="entry name" value="Galactose-binding domain-like"/>
    <property type="match status" value="1"/>
</dbReference>
<dbReference type="Proteomes" id="UP000027138">
    <property type="component" value="Unassembled WGS sequence"/>
</dbReference>
<organism evidence="4 5">
    <name type="scientific">Jatropha curcas</name>
    <name type="common">Barbados nut</name>
    <dbReference type="NCBI Taxonomy" id="180498"/>
    <lineage>
        <taxon>Eukaryota</taxon>
        <taxon>Viridiplantae</taxon>
        <taxon>Streptophyta</taxon>
        <taxon>Embryophyta</taxon>
        <taxon>Tracheophyta</taxon>
        <taxon>Spermatophyta</taxon>
        <taxon>Magnoliopsida</taxon>
        <taxon>eudicotyledons</taxon>
        <taxon>Gunneridae</taxon>
        <taxon>Pentapetalae</taxon>
        <taxon>rosids</taxon>
        <taxon>fabids</taxon>
        <taxon>Malpighiales</taxon>
        <taxon>Euphorbiaceae</taxon>
        <taxon>Crotonoideae</taxon>
        <taxon>Jatropheae</taxon>
        <taxon>Jatropha</taxon>
    </lineage>
</organism>
<dbReference type="EMBL" id="KK914373">
    <property type="protein sequence ID" value="KDP37921.1"/>
    <property type="molecule type" value="Genomic_DNA"/>
</dbReference>
<gene>
    <name evidence="4" type="ORF">JCGZ_05360</name>
</gene>
<dbReference type="CDD" id="cd10317">
    <property type="entry name" value="RGL4_C"/>
    <property type="match status" value="1"/>
</dbReference>
<dbReference type="SUPFAM" id="SSF49785">
    <property type="entry name" value="Galactose-binding domain-like"/>
    <property type="match status" value="1"/>
</dbReference>
<proteinExistence type="predicted"/>
<dbReference type="AlphaFoldDB" id="A0A067KNW5"/>
<dbReference type="GO" id="GO:0030246">
    <property type="term" value="F:carbohydrate binding"/>
    <property type="evidence" value="ECO:0007669"/>
    <property type="project" value="InterPro"/>
</dbReference>
<evidence type="ECO:0000256" key="1">
    <source>
        <dbReference type="ARBA" id="ARBA00022729"/>
    </source>
</evidence>
<feature type="domain" description="Rhamnogalacturonan lyase" evidence="2">
    <location>
        <begin position="157"/>
        <end position="346"/>
    </location>
</feature>
<name>A0A067KNW5_JATCU</name>